<dbReference type="GO" id="GO:0005783">
    <property type="term" value="C:endoplasmic reticulum"/>
    <property type="evidence" value="ECO:0007669"/>
    <property type="project" value="TreeGrafter"/>
</dbReference>
<dbReference type="GO" id="GO:0019752">
    <property type="term" value="P:carboxylic acid metabolic process"/>
    <property type="evidence" value="ECO:0007669"/>
    <property type="project" value="InterPro"/>
</dbReference>
<proteinExistence type="inferred from homology"/>
<keyword evidence="3" id="KW-0456">Lyase</keyword>
<dbReference type="EMBL" id="LAZR01021009">
    <property type="protein sequence ID" value="KKL86806.1"/>
    <property type="molecule type" value="Genomic_DNA"/>
</dbReference>
<dbReference type="InterPro" id="IPR015424">
    <property type="entry name" value="PyrdxlP-dep_Trfase"/>
</dbReference>
<comment type="cofactor">
    <cofactor evidence="1">
        <name>pyridoxal 5'-phosphate</name>
        <dbReference type="ChEBI" id="CHEBI:597326"/>
    </cofactor>
</comment>
<protein>
    <recommendedName>
        <fullName evidence="7">Aspartate aminotransferase family protein</fullName>
    </recommendedName>
</protein>
<feature type="compositionally biased region" description="Gly residues" evidence="5">
    <location>
        <begin position="327"/>
        <end position="337"/>
    </location>
</feature>
<evidence type="ECO:0000313" key="6">
    <source>
        <dbReference type="EMBL" id="KKL86806.1"/>
    </source>
</evidence>
<dbReference type="AlphaFoldDB" id="A0A0F9G8W3"/>
<dbReference type="PANTHER" id="PTHR42735">
    <property type="match status" value="1"/>
</dbReference>
<dbReference type="GO" id="GO:0008117">
    <property type="term" value="F:sphinganine-1-phosphate aldolase activity"/>
    <property type="evidence" value="ECO:0007669"/>
    <property type="project" value="TreeGrafter"/>
</dbReference>
<comment type="caution">
    <text evidence="6">The sequence shown here is derived from an EMBL/GenBank/DDBJ whole genome shotgun (WGS) entry which is preliminary data.</text>
</comment>
<dbReference type="InterPro" id="IPR002129">
    <property type="entry name" value="PyrdxlP-dep_de-COase"/>
</dbReference>
<feature type="region of interest" description="Disordered" evidence="5">
    <location>
        <begin position="318"/>
        <end position="337"/>
    </location>
</feature>
<accession>A0A0F9G8W3</accession>
<dbReference type="Gene3D" id="3.40.640.10">
    <property type="entry name" value="Type I PLP-dependent aspartate aminotransferase-like (Major domain)"/>
    <property type="match status" value="1"/>
</dbReference>
<dbReference type="InterPro" id="IPR015422">
    <property type="entry name" value="PyrdxlP-dep_Trfase_small"/>
</dbReference>
<dbReference type="Gene3D" id="6.10.140.2150">
    <property type="match status" value="1"/>
</dbReference>
<keyword evidence="2" id="KW-0663">Pyridoxal phosphate</keyword>
<comment type="similarity">
    <text evidence="4">Belongs to the group II decarboxylase family. Sphingosine-1-phosphate lyase subfamily.</text>
</comment>
<dbReference type="InterPro" id="IPR015421">
    <property type="entry name" value="PyrdxlP-dep_Trfase_major"/>
</dbReference>
<evidence type="ECO:0000256" key="3">
    <source>
        <dbReference type="ARBA" id="ARBA00023239"/>
    </source>
</evidence>
<evidence type="ECO:0000256" key="4">
    <source>
        <dbReference type="ARBA" id="ARBA00038302"/>
    </source>
</evidence>
<reference evidence="6" key="1">
    <citation type="journal article" date="2015" name="Nature">
        <title>Complex archaea that bridge the gap between prokaryotes and eukaryotes.</title>
        <authorList>
            <person name="Spang A."/>
            <person name="Saw J.H."/>
            <person name="Jorgensen S.L."/>
            <person name="Zaremba-Niedzwiedzka K."/>
            <person name="Martijn J."/>
            <person name="Lind A.E."/>
            <person name="van Eijk R."/>
            <person name="Schleper C."/>
            <person name="Guy L."/>
            <person name="Ettema T.J."/>
        </authorList>
    </citation>
    <scope>NUCLEOTIDE SEQUENCE</scope>
</reference>
<name>A0A0F9G8W3_9ZZZZ</name>
<evidence type="ECO:0000256" key="2">
    <source>
        <dbReference type="ARBA" id="ARBA00022898"/>
    </source>
</evidence>
<dbReference type="PANTHER" id="PTHR42735:SF6">
    <property type="entry name" value="SPHINGOSINE-1-PHOSPHATE LYASE 1"/>
    <property type="match status" value="1"/>
</dbReference>
<dbReference type="Gene3D" id="3.90.1150.10">
    <property type="entry name" value="Aspartate Aminotransferase, domain 1"/>
    <property type="match status" value="1"/>
</dbReference>
<evidence type="ECO:0000256" key="5">
    <source>
        <dbReference type="SAM" id="MobiDB-lite"/>
    </source>
</evidence>
<gene>
    <name evidence="6" type="ORF">LCGC14_1941030</name>
</gene>
<dbReference type="SUPFAM" id="SSF53383">
    <property type="entry name" value="PLP-dependent transferases"/>
    <property type="match status" value="1"/>
</dbReference>
<feature type="non-terminal residue" evidence="6">
    <location>
        <position position="1"/>
    </location>
</feature>
<evidence type="ECO:0000256" key="1">
    <source>
        <dbReference type="ARBA" id="ARBA00001933"/>
    </source>
</evidence>
<evidence type="ECO:0008006" key="7">
    <source>
        <dbReference type="Google" id="ProtNLM"/>
    </source>
</evidence>
<dbReference type="Pfam" id="PF00282">
    <property type="entry name" value="Pyridoxal_deC"/>
    <property type="match status" value="1"/>
</dbReference>
<dbReference type="GO" id="GO:0030149">
    <property type="term" value="P:sphingolipid catabolic process"/>
    <property type="evidence" value="ECO:0007669"/>
    <property type="project" value="TreeGrafter"/>
</dbReference>
<dbReference type="GO" id="GO:0016020">
    <property type="term" value="C:membrane"/>
    <property type="evidence" value="ECO:0007669"/>
    <property type="project" value="GOC"/>
</dbReference>
<sequence>TEPGVVLPVTAHPAFEKGAHYLGVKPVHIPVTEDFRADVEAARAAVTDNTVLVVGSAPCYPYGVVDPIPELAALAQERGIGCHVDACVGGFFLPFMRRLGNEVPPWDFSVPGVTSISADLHKYGYAARGSSTVVYRSKEIRRYQFFTYADWPGGLYGSPTMAGSRPGGAIAAAWAVLNYLGEDGYLRLARTVMDTARKLIDGINAIDGLHVIGEPDASIFSFTADAVDIYAVADAMDTRGWQLDRQQMPPKLHLVVTPAHEKIVGTFLADLEWATQSVATDGPTPGGRAAMYGMLGSLPDRGAVEKVIMDFMDRATEAKQEDPMAGLPGGTGGSVKS</sequence>
<dbReference type="GO" id="GO:0030170">
    <property type="term" value="F:pyridoxal phosphate binding"/>
    <property type="evidence" value="ECO:0007669"/>
    <property type="project" value="InterPro"/>
</dbReference>
<dbReference type="InterPro" id="IPR050477">
    <property type="entry name" value="GrpII_AminoAcid_Decarb"/>
</dbReference>
<organism evidence="6">
    <name type="scientific">marine sediment metagenome</name>
    <dbReference type="NCBI Taxonomy" id="412755"/>
    <lineage>
        <taxon>unclassified sequences</taxon>
        <taxon>metagenomes</taxon>
        <taxon>ecological metagenomes</taxon>
    </lineage>
</organism>